<evidence type="ECO:0000256" key="1">
    <source>
        <dbReference type="SAM" id="MobiDB-lite"/>
    </source>
</evidence>
<evidence type="ECO:0000313" key="2">
    <source>
        <dbReference type="EMBL" id="MDX8478958.1"/>
    </source>
</evidence>
<dbReference type="PANTHER" id="PTHR41791">
    <property type="entry name" value="SSL7039 PROTEIN"/>
    <property type="match status" value="1"/>
</dbReference>
<reference evidence="2 3" key="1">
    <citation type="submission" date="2023-08" db="EMBL/GenBank/DDBJ databases">
        <title>Implementing the SeqCode for naming new Mesorhizobium species isolated from Vachellia karroo root nodules.</title>
        <authorList>
            <person name="Van Lill M."/>
        </authorList>
    </citation>
    <scope>NUCLEOTIDE SEQUENCE [LARGE SCALE GENOMIC DNA]</scope>
    <source>
        <strain evidence="2 3">VK24D</strain>
    </source>
</reference>
<dbReference type="Proteomes" id="UP001287059">
    <property type="component" value="Unassembled WGS sequence"/>
</dbReference>
<evidence type="ECO:0000313" key="3">
    <source>
        <dbReference type="Proteomes" id="UP001287059"/>
    </source>
</evidence>
<dbReference type="NCBIfam" id="TIGR02683">
    <property type="entry name" value="upstrm_HI1419"/>
    <property type="match status" value="1"/>
</dbReference>
<comment type="caution">
    <text evidence="2">The sequence shown here is derived from an EMBL/GenBank/DDBJ whole genome shotgun (WGS) entry which is preliminary data.</text>
</comment>
<keyword evidence="3" id="KW-1185">Reference proteome</keyword>
<accession>A0ABU4XXZ3</accession>
<feature type="region of interest" description="Disordered" evidence="1">
    <location>
        <begin position="83"/>
        <end position="109"/>
    </location>
</feature>
<proteinExistence type="predicted"/>
<organism evidence="2 3">
    <name type="scientific">Mesorhizobium album</name>
    <dbReference type="NCBI Taxonomy" id="3072314"/>
    <lineage>
        <taxon>Bacteria</taxon>
        <taxon>Pseudomonadati</taxon>
        <taxon>Pseudomonadota</taxon>
        <taxon>Alphaproteobacteria</taxon>
        <taxon>Hyphomicrobiales</taxon>
        <taxon>Phyllobacteriaceae</taxon>
        <taxon>Mesorhizobium</taxon>
    </lineage>
</organism>
<protein>
    <submittedName>
        <fullName evidence="2">Type II toxin-antitoxin system RelE/ParE family toxin</fullName>
    </submittedName>
</protein>
<dbReference type="RefSeq" id="WP_320287327.1">
    <property type="nucleotide sequence ID" value="NZ_JAVIIW010000010.1"/>
</dbReference>
<name>A0ABU4XXZ3_9HYPH</name>
<dbReference type="InterPro" id="IPR014056">
    <property type="entry name" value="TypeIITA-like_toxin_pred"/>
</dbReference>
<sequence length="114" mass="12265">MKILEFLAVDGHSPFRTWFGSLDSRAAAKITVALARIEQGNLASLKSVGSGVLEHRIDWGPGYRIYLGRDGEELVILLAGGTKRRQQADITARVPAGDNDASDPRLQGDCQGAC</sequence>
<dbReference type="EMBL" id="JAVIIW010000010">
    <property type="protein sequence ID" value="MDX8478958.1"/>
    <property type="molecule type" value="Genomic_DNA"/>
</dbReference>
<gene>
    <name evidence="2" type="ORF">RFN28_10790</name>
</gene>
<dbReference type="PANTHER" id="PTHR41791:SF1">
    <property type="entry name" value="SSL7039 PROTEIN"/>
    <property type="match status" value="1"/>
</dbReference>